<accession>A0A835R9K6</accession>
<proteinExistence type="predicted"/>
<comment type="caution">
    <text evidence="1">The sequence shown here is derived from an EMBL/GenBank/DDBJ whole genome shotgun (WGS) entry which is preliminary data.</text>
</comment>
<evidence type="ECO:0000313" key="2">
    <source>
        <dbReference type="Proteomes" id="UP000639772"/>
    </source>
</evidence>
<dbReference type="Proteomes" id="UP000639772">
    <property type="component" value="Unassembled WGS sequence"/>
</dbReference>
<name>A0A835R9K6_VANPL</name>
<dbReference type="EMBL" id="JADCNM010000004">
    <property type="protein sequence ID" value="KAG0486964.1"/>
    <property type="molecule type" value="Genomic_DNA"/>
</dbReference>
<organism evidence="1 2">
    <name type="scientific">Vanilla planifolia</name>
    <name type="common">Vanilla</name>
    <dbReference type="NCBI Taxonomy" id="51239"/>
    <lineage>
        <taxon>Eukaryota</taxon>
        <taxon>Viridiplantae</taxon>
        <taxon>Streptophyta</taxon>
        <taxon>Embryophyta</taxon>
        <taxon>Tracheophyta</taxon>
        <taxon>Spermatophyta</taxon>
        <taxon>Magnoliopsida</taxon>
        <taxon>Liliopsida</taxon>
        <taxon>Asparagales</taxon>
        <taxon>Orchidaceae</taxon>
        <taxon>Vanilloideae</taxon>
        <taxon>Vanilleae</taxon>
        <taxon>Vanilla</taxon>
    </lineage>
</organism>
<protein>
    <submittedName>
        <fullName evidence="1">Uncharacterized protein</fullName>
    </submittedName>
</protein>
<reference evidence="1 2" key="1">
    <citation type="journal article" date="2020" name="Nat. Food">
        <title>A phased Vanilla planifolia genome enables genetic improvement of flavour and production.</title>
        <authorList>
            <person name="Hasing T."/>
            <person name="Tang H."/>
            <person name="Brym M."/>
            <person name="Khazi F."/>
            <person name="Huang T."/>
            <person name="Chambers A.H."/>
        </authorList>
    </citation>
    <scope>NUCLEOTIDE SEQUENCE [LARGE SCALE GENOMIC DNA]</scope>
    <source>
        <tissue evidence="1">Leaf</tissue>
    </source>
</reference>
<gene>
    <name evidence="1" type="ORF">HPP92_009059</name>
</gene>
<evidence type="ECO:0000313" key="1">
    <source>
        <dbReference type="EMBL" id="KAG0486964.1"/>
    </source>
</evidence>
<sequence>MEEFSFPEVTQEKEILYQFHLAPHYASPPLWFLSSNSDHKTSDHNHHGHRQQSRSFSSVEDYIYYYTCDLSAAVFIRYTRNQHAKAPCAPRSLRLLSQLSRAMHYPTHCSALFLQTLMLHKSNLLHTAASPGWLMLCLAHRPLAAMHPTAHPTHCYRQVNMCAV</sequence>
<dbReference type="AlphaFoldDB" id="A0A835R9K6"/>